<dbReference type="InterPro" id="IPR036236">
    <property type="entry name" value="Znf_C2H2_sf"/>
</dbReference>
<dbReference type="SMART" id="SM00355">
    <property type="entry name" value="ZnF_C2H2"/>
    <property type="match status" value="11"/>
</dbReference>
<dbReference type="GO" id="GO:0005634">
    <property type="term" value="C:nucleus"/>
    <property type="evidence" value="ECO:0007669"/>
    <property type="project" value="TreeGrafter"/>
</dbReference>
<reference evidence="8 9" key="1">
    <citation type="submission" date="2023-11" db="EMBL/GenBank/DDBJ databases">
        <authorList>
            <person name="Hedman E."/>
            <person name="Englund M."/>
            <person name="Stromberg M."/>
            <person name="Nyberg Akerstrom W."/>
            <person name="Nylinder S."/>
            <person name="Jareborg N."/>
            <person name="Kallberg Y."/>
            <person name="Kronander E."/>
        </authorList>
    </citation>
    <scope>NUCLEOTIDE SEQUENCE [LARGE SCALE GENOMIC DNA]</scope>
</reference>
<dbReference type="Pfam" id="PF13912">
    <property type="entry name" value="zf-C2H2_6"/>
    <property type="match status" value="2"/>
</dbReference>
<name>A0AAV1LAB8_9NEOP</name>
<feature type="domain" description="C2H2-type" evidence="7">
    <location>
        <begin position="553"/>
        <end position="581"/>
    </location>
</feature>
<dbReference type="PANTHER" id="PTHR24409">
    <property type="entry name" value="ZINC FINGER PROTEIN 142"/>
    <property type="match status" value="1"/>
</dbReference>
<feature type="domain" description="C2H2-type" evidence="7">
    <location>
        <begin position="461"/>
        <end position="491"/>
    </location>
</feature>
<evidence type="ECO:0000313" key="8">
    <source>
        <dbReference type="EMBL" id="CAK1592243.1"/>
    </source>
</evidence>
<dbReference type="Pfam" id="PF00096">
    <property type="entry name" value="zf-C2H2"/>
    <property type="match status" value="1"/>
</dbReference>
<gene>
    <name evidence="8" type="ORF">PARMNEM_LOCUS12254</name>
</gene>
<dbReference type="GO" id="GO:0000981">
    <property type="term" value="F:DNA-binding transcription factor activity, RNA polymerase II-specific"/>
    <property type="evidence" value="ECO:0007669"/>
    <property type="project" value="TreeGrafter"/>
</dbReference>
<feature type="domain" description="C2H2-type" evidence="7">
    <location>
        <begin position="248"/>
        <end position="275"/>
    </location>
</feature>
<sequence>MELKRDELCTGCLCAGRKMSILDDYWKKKCFLEIISEIPMSQKESVPVWLCWECQALIARFTKFKHQVIQAFKIFQKYLKENLDLTQIKHMSKLCTEKIIDMTIQPRVGEFEDLSEKVIKTEEWEFIHKIAGVEVKEEDNVSIYSNIDIDEDDKALIEVVKRRKKKSRKVVNGNTKKRKQNTEAEVFEFFKEIDLSQEELEKERKILAGKEDFVNAMFRCEKCIVSFPNADDLKDHINMKHELNATNYKCETCECSFSNEVSYNYHVNRHTKRFQCVICEERFGSKRAASKHYGLVHCHSVDFEYELNKTLNGQPKKPEENTEQNSNEEAPSFPCEVCAKTFRWKTSLRKHLEKHRIETGQKRKPYCEPCRLSFTTTSNLQKHVKTSSKHQIQLKLRKLKESLPEENTSPEKQQAHIEQIKCLVNSERQQFPCSQCGKRFQWRGNLLRHLHSHAARAKGELVCEPCNRTFSSIATYQQHMKISKKHVSENDFKYMCSDCGKRFANKTRLKDHVDWEHLKNYVHKCGVCQKIFKSHTSLYIHKQVVHKKDHAEHLCDHCGKSFPNQTKLRGHVAAIHSREAPYRCGSCAARFSWHSCLSRHVRRVHRKRDAPRP</sequence>
<evidence type="ECO:0000256" key="6">
    <source>
        <dbReference type="SAM" id="MobiDB-lite"/>
    </source>
</evidence>
<evidence type="ECO:0000256" key="1">
    <source>
        <dbReference type="ARBA" id="ARBA00022723"/>
    </source>
</evidence>
<feature type="region of interest" description="Disordered" evidence="6">
    <location>
        <begin position="311"/>
        <end position="331"/>
    </location>
</feature>
<feature type="domain" description="C2H2-type" evidence="7">
    <location>
        <begin position="431"/>
        <end position="458"/>
    </location>
</feature>
<dbReference type="Pfam" id="PF12171">
    <property type="entry name" value="zf-C2H2_jaz"/>
    <property type="match status" value="1"/>
</dbReference>
<accession>A0AAV1LAB8</accession>
<dbReference type="PROSITE" id="PS00028">
    <property type="entry name" value="ZINC_FINGER_C2H2_1"/>
    <property type="match status" value="9"/>
</dbReference>
<evidence type="ECO:0000256" key="5">
    <source>
        <dbReference type="PROSITE-ProRule" id="PRU00042"/>
    </source>
</evidence>
<dbReference type="Proteomes" id="UP001314205">
    <property type="component" value="Unassembled WGS sequence"/>
</dbReference>
<dbReference type="PANTHER" id="PTHR24409:SF295">
    <property type="entry name" value="AZ2-RELATED"/>
    <property type="match status" value="1"/>
</dbReference>
<feature type="domain" description="C2H2-type" evidence="7">
    <location>
        <begin position="333"/>
        <end position="363"/>
    </location>
</feature>
<dbReference type="AlphaFoldDB" id="A0AAV1LAB8"/>
<evidence type="ECO:0000256" key="2">
    <source>
        <dbReference type="ARBA" id="ARBA00022737"/>
    </source>
</evidence>
<evidence type="ECO:0000256" key="3">
    <source>
        <dbReference type="ARBA" id="ARBA00022771"/>
    </source>
</evidence>
<feature type="domain" description="C2H2-type" evidence="7">
    <location>
        <begin position="523"/>
        <end position="551"/>
    </location>
</feature>
<keyword evidence="3 5" id="KW-0863">Zinc-finger</keyword>
<feature type="domain" description="C2H2-type" evidence="7">
    <location>
        <begin position="494"/>
        <end position="517"/>
    </location>
</feature>
<organism evidence="8 9">
    <name type="scientific">Parnassius mnemosyne</name>
    <name type="common">clouded apollo</name>
    <dbReference type="NCBI Taxonomy" id="213953"/>
    <lineage>
        <taxon>Eukaryota</taxon>
        <taxon>Metazoa</taxon>
        <taxon>Ecdysozoa</taxon>
        <taxon>Arthropoda</taxon>
        <taxon>Hexapoda</taxon>
        <taxon>Insecta</taxon>
        <taxon>Pterygota</taxon>
        <taxon>Neoptera</taxon>
        <taxon>Endopterygota</taxon>
        <taxon>Lepidoptera</taxon>
        <taxon>Glossata</taxon>
        <taxon>Ditrysia</taxon>
        <taxon>Papilionoidea</taxon>
        <taxon>Papilionidae</taxon>
        <taxon>Parnassiinae</taxon>
        <taxon>Parnassini</taxon>
        <taxon>Parnassius</taxon>
        <taxon>Driopa</taxon>
    </lineage>
</organism>
<comment type="caution">
    <text evidence="8">The sequence shown here is derived from an EMBL/GenBank/DDBJ whole genome shotgun (WGS) entry which is preliminary data.</text>
</comment>
<dbReference type="SUPFAM" id="SSF57667">
    <property type="entry name" value="beta-beta-alpha zinc fingers"/>
    <property type="match status" value="4"/>
</dbReference>
<dbReference type="InterPro" id="IPR022755">
    <property type="entry name" value="Znf_C2H2_jaz"/>
</dbReference>
<keyword evidence="1" id="KW-0479">Metal-binding</keyword>
<dbReference type="EMBL" id="CAVLGL010000087">
    <property type="protein sequence ID" value="CAK1592243.1"/>
    <property type="molecule type" value="Genomic_DNA"/>
</dbReference>
<evidence type="ECO:0000259" key="7">
    <source>
        <dbReference type="PROSITE" id="PS50157"/>
    </source>
</evidence>
<keyword evidence="4" id="KW-0862">Zinc</keyword>
<proteinExistence type="predicted"/>
<dbReference type="GO" id="GO:0008270">
    <property type="term" value="F:zinc ion binding"/>
    <property type="evidence" value="ECO:0007669"/>
    <property type="project" value="UniProtKB-KW"/>
</dbReference>
<feature type="domain" description="C2H2-type" evidence="7">
    <location>
        <begin position="218"/>
        <end position="246"/>
    </location>
</feature>
<dbReference type="PROSITE" id="PS50157">
    <property type="entry name" value="ZINC_FINGER_C2H2_2"/>
    <property type="match status" value="9"/>
</dbReference>
<keyword evidence="2" id="KW-0677">Repeat</keyword>
<dbReference type="InterPro" id="IPR013087">
    <property type="entry name" value="Znf_C2H2_type"/>
</dbReference>
<keyword evidence="9" id="KW-1185">Reference proteome</keyword>
<protein>
    <recommendedName>
        <fullName evidence="7">C2H2-type domain-containing protein</fullName>
    </recommendedName>
</protein>
<dbReference type="GO" id="GO:0000977">
    <property type="term" value="F:RNA polymerase II transcription regulatory region sequence-specific DNA binding"/>
    <property type="evidence" value="ECO:0007669"/>
    <property type="project" value="TreeGrafter"/>
</dbReference>
<feature type="domain" description="C2H2-type" evidence="7">
    <location>
        <begin position="582"/>
        <end position="610"/>
    </location>
</feature>
<dbReference type="Gene3D" id="3.30.160.60">
    <property type="entry name" value="Classic Zinc Finger"/>
    <property type="match status" value="6"/>
</dbReference>
<evidence type="ECO:0000313" key="9">
    <source>
        <dbReference type="Proteomes" id="UP001314205"/>
    </source>
</evidence>
<evidence type="ECO:0000256" key="4">
    <source>
        <dbReference type="ARBA" id="ARBA00022833"/>
    </source>
</evidence>